<dbReference type="InterPro" id="IPR035919">
    <property type="entry name" value="EAL_sf"/>
</dbReference>
<dbReference type="PANTHER" id="PTHR44757:SF2">
    <property type="entry name" value="BIOFILM ARCHITECTURE MAINTENANCE PROTEIN MBAA"/>
    <property type="match status" value="1"/>
</dbReference>
<dbReference type="RefSeq" id="WP_344800600.1">
    <property type="nucleotide sequence ID" value="NZ_BAABBN010000015.1"/>
</dbReference>
<dbReference type="Gene3D" id="3.20.20.450">
    <property type="entry name" value="EAL domain"/>
    <property type="match status" value="1"/>
</dbReference>
<reference evidence="6" key="1">
    <citation type="journal article" date="2019" name="Int. J. Syst. Evol. Microbiol.">
        <title>The Global Catalogue of Microorganisms (GCM) 10K type strain sequencing project: providing services to taxonomists for standard genome sequencing and annotation.</title>
        <authorList>
            <consortium name="The Broad Institute Genomics Platform"/>
            <consortium name="The Broad Institute Genome Sequencing Center for Infectious Disease"/>
            <person name="Wu L."/>
            <person name="Ma J."/>
        </authorList>
    </citation>
    <scope>NUCLEOTIDE SEQUENCE [LARGE SCALE GENOMIC DNA]</scope>
    <source>
        <strain evidence="6">JCM 17551</strain>
    </source>
</reference>
<accession>A0ABP7NAT3</accession>
<dbReference type="InterPro" id="IPR001789">
    <property type="entry name" value="Sig_transdc_resp-reg_receiver"/>
</dbReference>
<feature type="domain" description="GGDEF" evidence="4">
    <location>
        <begin position="393"/>
        <end position="526"/>
    </location>
</feature>
<gene>
    <name evidence="5" type="ORF">GCM10022277_41790</name>
</gene>
<dbReference type="InterPro" id="IPR043128">
    <property type="entry name" value="Rev_trsase/Diguanyl_cyclase"/>
</dbReference>
<sequence length="799" mass="89672">MANAEILYVDNDPQACDSFVRSVKAHGLETDTAEDGSKALLKMAQHSYALVVVELQLPGIDGDKLIEHMHHQYPETAFIVVGNELEQNVCWDTQLAGFVSDKFIKPWNERELVSALHRALELQLLRRAQNQNMMTAQNSILLIEDNPADAALVFEYLSGWSSSQMIEHCTSLSAAIELLNNKTMAVVLCDLNLPDSGGLVTVSRLLSICDTPIIVLSGQQDSDIAMQALRLGAQDYLEKSTLSTDALLRAMEKAIQRFQGDYLHRKLLSNNPDGMVVVDENGWVLFANVAATQLCCEEGGHLEGAQFGYVVGSKERVEVQLSSGKHVEMHVMATEWRGRFVQLITLRDISEQKHLRENLIYLAHHDPLTGLGNRALLSDRLSRAVLHAQRSGEMLGVMMLDLDRFKLVNDTLGHDAGDQLLKEFASRLKRTVRETDTVARSGGDEFVILAENNPDAQSLVILSNKILEIMAASFLLGEKPFNVTVSVGIAIYPRDGNDDKTLVLNADAALYRAKEAGRNNYQFYSAEIHRSTIRKLELESRLERALDEGQFRLFVQLQMGQENISGAEVLLRWQLPDGTLVMPSEFIPLLEQSPLIKSVEFWVIEEACRQLVDWRELGIMTRTSVNLSALTLMSPQLPEFIGRLLEKHSLSADLLELEITERILLGDTNKARDVLLTLKNMGLNIALDDFGTGYSSLGYLLEFDTIDTLKLDCSFIWKMEETPRNRAILEAVVRLAHSLNMRIIAEGVETPRQLELLRELSCSAYQGYLFSRPVPIEHWQQIYQQWSDCGSYEKRVGCS</sequence>
<dbReference type="PROSITE" id="PS50110">
    <property type="entry name" value="RESPONSE_REGULATORY"/>
    <property type="match status" value="2"/>
</dbReference>
<dbReference type="CDD" id="cd00156">
    <property type="entry name" value="REC"/>
    <property type="match status" value="1"/>
</dbReference>
<evidence type="ECO:0000259" key="4">
    <source>
        <dbReference type="PROSITE" id="PS50887"/>
    </source>
</evidence>
<dbReference type="SUPFAM" id="SSF55073">
    <property type="entry name" value="Nucleotide cyclase"/>
    <property type="match status" value="1"/>
</dbReference>
<name>A0ABP7NAT3_9GAMM</name>
<dbReference type="CDD" id="cd01949">
    <property type="entry name" value="GGDEF"/>
    <property type="match status" value="1"/>
</dbReference>
<dbReference type="CDD" id="cd01948">
    <property type="entry name" value="EAL"/>
    <property type="match status" value="1"/>
</dbReference>
<dbReference type="PROSITE" id="PS50887">
    <property type="entry name" value="GGDEF"/>
    <property type="match status" value="1"/>
</dbReference>
<dbReference type="InterPro" id="IPR001633">
    <property type="entry name" value="EAL_dom"/>
</dbReference>
<dbReference type="Gene3D" id="3.30.70.270">
    <property type="match status" value="1"/>
</dbReference>
<dbReference type="SMART" id="SM00052">
    <property type="entry name" value="EAL"/>
    <property type="match status" value="1"/>
</dbReference>
<dbReference type="Pfam" id="PF00990">
    <property type="entry name" value="GGDEF"/>
    <property type="match status" value="1"/>
</dbReference>
<evidence type="ECO:0000259" key="2">
    <source>
        <dbReference type="PROSITE" id="PS50110"/>
    </source>
</evidence>
<dbReference type="InterPro" id="IPR011006">
    <property type="entry name" value="CheY-like_superfamily"/>
</dbReference>
<dbReference type="Proteomes" id="UP001501565">
    <property type="component" value="Unassembled WGS sequence"/>
</dbReference>
<proteinExistence type="predicted"/>
<feature type="domain" description="Response regulatory" evidence="2">
    <location>
        <begin position="5"/>
        <end position="120"/>
    </location>
</feature>
<evidence type="ECO:0000259" key="3">
    <source>
        <dbReference type="PROSITE" id="PS50883"/>
    </source>
</evidence>
<keyword evidence="1" id="KW-0597">Phosphoprotein</keyword>
<dbReference type="InterPro" id="IPR029787">
    <property type="entry name" value="Nucleotide_cyclase"/>
</dbReference>
<dbReference type="InterPro" id="IPR052155">
    <property type="entry name" value="Biofilm_reg_signaling"/>
</dbReference>
<dbReference type="SUPFAM" id="SSF141868">
    <property type="entry name" value="EAL domain-like"/>
    <property type="match status" value="1"/>
</dbReference>
<evidence type="ECO:0000313" key="5">
    <source>
        <dbReference type="EMBL" id="GAA3941486.1"/>
    </source>
</evidence>
<feature type="domain" description="Response regulatory" evidence="2">
    <location>
        <begin position="139"/>
        <end position="254"/>
    </location>
</feature>
<dbReference type="EMBL" id="BAABBN010000015">
    <property type="protein sequence ID" value="GAA3941486.1"/>
    <property type="molecule type" value="Genomic_DNA"/>
</dbReference>
<dbReference type="SMART" id="SM00448">
    <property type="entry name" value="REC"/>
    <property type="match status" value="2"/>
</dbReference>
<protein>
    <recommendedName>
        <fullName evidence="7">EAL domain-containing protein</fullName>
    </recommendedName>
</protein>
<organism evidence="5 6">
    <name type="scientific">Litoribacillus peritrichatus</name>
    <dbReference type="NCBI Taxonomy" id="718191"/>
    <lineage>
        <taxon>Bacteria</taxon>
        <taxon>Pseudomonadati</taxon>
        <taxon>Pseudomonadota</taxon>
        <taxon>Gammaproteobacteria</taxon>
        <taxon>Oceanospirillales</taxon>
        <taxon>Oceanospirillaceae</taxon>
        <taxon>Litoribacillus</taxon>
    </lineage>
</organism>
<feature type="modified residue" description="4-aspartylphosphate" evidence="1">
    <location>
        <position position="190"/>
    </location>
</feature>
<dbReference type="PANTHER" id="PTHR44757">
    <property type="entry name" value="DIGUANYLATE CYCLASE DGCP"/>
    <property type="match status" value="1"/>
</dbReference>
<evidence type="ECO:0000256" key="1">
    <source>
        <dbReference type="PROSITE-ProRule" id="PRU00169"/>
    </source>
</evidence>
<dbReference type="Gene3D" id="3.40.50.2300">
    <property type="match status" value="2"/>
</dbReference>
<evidence type="ECO:0000313" key="6">
    <source>
        <dbReference type="Proteomes" id="UP001501565"/>
    </source>
</evidence>
<evidence type="ECO:0008006" key="7">
    <source>
        <dbReference type="Google" id="ProtNLM"/>
    </source>
</evidence>
<dbReference type="SUPFAM" id="SSF52172">
    <property type="entry name" value="CheY-like"/>
    <property type="match status" value="2"/>
</dbReference>
<dbReference type="SMART" id="SM00267">
    <property type="entry name" value="GGDEF"/>
    <property type="match status" value="1"/>
</dbReference>
<comment type="caution">
    <text evidence="5">The sequence shown here is derived from an EMBL/GenBank/DDBJ whole genome shotgun (WGS) entry which is preliminary data.</text>
</comment>
<dbReference type="Pfam" id="PF00563">
    <property type="entry name" value="EAL"/>
    <property type="match status" value="1"/>
</dbReference>
<feature type="domain" description="EAL" evidence="3">
    <location>
        <begin position="535"/>
        <end position="787"/>
    </location>
</feature>
<dbReference type="PROSITE" id="PS50883">
    <property type="entry name" value="EAL"/>
    <property type="match status" value="1"/>
</dbReference>
<dbReference type="Pfam" id="PF00072">
    <property type="entry name" value="Response_reg"/>
    <property type="match status" value="2"/>
</dbReference>
<dbReference type="NCBIfam" id="TIGR00254">
    <property type="entry name" value="GGDEF"/>
    <property type="match status" value="1"/>
</dbReference>
<dbReference type="InterPro" id="IPR000160">
    <property type="entry name" value="GGDEF_dom"/>
</dbReference>
<keyword evidence="6" id="KW-1185">Reference proteome</keyword>
<comment type="caution">
    <text evidence="1">Lacks conserved residue(s) required for the propagation of feature annotation.</text>
</comment>